<evidence type="ECO:0000313" key="1">
    <source>
        <dbReference type="EMBL" id="MBM7052573.1"/>
    </source>
</evidence>
<protein>
    <submittedName>
        <fullName evidence="1">Uncharacterized protein</fullName>
    </submittedName>
</protein>
<accession>A0ABS2HQI2</accession>
<dbReference type="Proteomes" id="UP000712045">
    <property type="component" value="Unassembled WGS sequence"/>
</dbReference>
<dbReference type="InterPro" id="IPR045428">
    <property type="entry name" value="EACC1"/>
</dbReference>
<reference evidence="1 2" key="1">
    <citation type="submission" date="2021-02" db="EMBL/GenBank/DDBJ databases">
        <title>Genome Streptomyces sp. RHZ10.</title>
        <authorList>
            <person name="Besaury L."/>
        </authorList>
    </citation>
    <scope>NUCLEOTIDE SEQUENCE [LARGE SCALE GENOMIC DNA]</scope>
    <source>
        <strain evidence="1 2">RHZ10</strain>
    </source>
</reference>
<keyword evidence="2" id="KW-1185">Reference proteome</keyword>
<name>A0ABS2HQI2_9ACTN</name>
<sequence length="119" mass="13037">MDILVEIEGGQGDELRVLERALREDPDLYRARVSRSAGEVEPGALGAEAVIQFIGENVLLPALLTAIYDHLTARRRTRSGMDLKATVARTDLPDGTRRVELTLEGPASEVVEAARKELE</sequence>
<evidence type="ECO:0000313" key="2">
    <source>
        <dbReference type="Proteomes" id="UP000712045"/>
    </source>
</evidence>
<dbReference type="Pfam" id="PF19953">
    <property type="entry name" value="EACC1"/>
    <property type="match status" value="1"/>
</dbReference>
<proteinExistence type="predicted"/>
<gene>
    <name evidence="1" type="ORF">JS521_01395</name>
</gene>
<dbReference type="EMBL" id="JAFEUF010000003">
    <property type="protein sequence ID" value="MBM7052573.1"/>
    <property type="molecule type" value="Genomic_DNA"/>
</dbReference>
<organism evidence="1 2">
    <name type="scientific">Streptomyces durocortorensis</name>
    <dbReference type="NCBI Taxonomy" id="2811104"/>
    <lineage>
        <taxon>Bacteria</taxon>
        <taxon>Bacillati</taxon>
        <taxon>Actinomycetota</taxon>
        <taxon>Actinomycetes</taxon>
        <taxon>Kitasatosporales</taxon>
        <taxon>Streptomycetaceae</taxon>
        <taxon>Streptomyces</taxon>
    </lineage>
</organism>
<comment type="caution">
    <text evidence="1">The sequence shown here is derived from an EMBL/GenBank/DDBJ whole genome shotgun (WGS) entry which is preliminary data.</text>
</comment>
<dbReference type="RefSeq" id="WP_205080861.1">
    <property type="nucleotide sequence ID" value="NZ_JAFEUF010000003.1"/>
</dbReference>